<dbReference type="EMBL" id="CAEZSR010000038">
    <property type="protein sequence ID" value="CAB4555009.1"/>
    <property type="molecule type" value="Genomic_DNA"/>
</dbReference>
<dbReference type="AlphaFoldDB" id="A0A6J6CX55"/>
<proteinExistence type="predicted"/>
<feature type="region of interest" description="Disordered" evidence="1">
    <location>
        <begin position="1"/>
        <end position="42"/>
    </location>
</feature>
<feature type="compositionally biased region" description="Low complexity" evidence="1">
    <location>
        <begin position="105"/>
        <end position="139"/>
    </location>
</feature>
<feature type="compositionally biased region" description="Pro residues" evidence="1">
    <location>
        <begin position="1"/>
        <end position="10"/>
    </location>
</feature>
<feature type="compositionally biased region" description="Low complexity" evidence="1">
    <location>
        <begin position="11"/>
        <end position="20"/>
    </location>
</feature>
<name>A0A6J6CX55_9ZZZZ</name>
<reference evidence="2" key="1">
    <citation type="submission" date="2020-05" db="EMBL/GenBank/DDBJ databases">
        <authorList>
            <person name="Chiriac C."/>
            <person name="Salcher M."/>
            <person name="Ghai R."/>
            <person name="Kavagutti S V."/>
        </authorList>
    </citation>
    <scope>NUCLEOTIDE SEQUENCE</scope>
</reference>
<feature type="region of interest" description="Disordered" evidence="1">
    <location>
        <begin position="70"/>
        <end position="139"/>
    </location>
</feature>
<sequence length="299" mass="30172">MAPPPPPGSPIPGAASADPPTVVMPRPPVATGGPAAGGPERRSRVPAVVGALVAIAVGAGAVLWLTRGGDDAGDAGETERTEQTEQTERTEQTEETDGGDGTAPGGTDAAPTTAADTAGTVADTTPATTTPLVLPTTVAPPTTDASLAVVDIPPGATIHSDPSGWTIALDPAWTVSPDATAWFTGTGTPDFQDNVSVAVEVLAQAVTLDEYLVAAIGQIQTQAADFQFVDQRRVVGADGVEVEIIGWSGTFTGLPTLAFVQAVTVTPTNAYIATFTSLPDRMPALAPTIGPYLTTIRGT</sequence>
<gene>
    <name evidence="2" type="ORF">UFOPK1493_01352</name>
</gene>
<organism evidence="2">
    <name type="scientific">freshwater metagenome</name>
    <dbReference type="NCBI Taxonomy" id="449393"/>
    <lineage>
        <taxon>unclassified sequences</taxon>
        <taxon>metagenomes</taxon>
        <taxon>ecological metagenomes</taxon>
    </lineage>
</organism>
<accession>A0A6J6CX55</accession>
<dbReference type="Gene3D" id="3.40.1000.10">
    <property type="entry name" value="Mog1/PsbP, alpha/beta/alpha sandwich"/>
    <property type="match status" value="1"/>
</dbReference>
<evidence type="ECO:0000256" key="1">
    <source>
        <dbReference type="SAM" id="MobiDB-lite"/>
    </source>
</evidence>
<evidence type="ECO:0000313" key="2">
    <source>
        <dbReference type="EMBL" id="CAB4555009.1"/>
    </source>
</evidence>
<feature type="compositionally biased region" description="Basic and acidic residues" evidence="1">
    <location>
        <begin position="77"/>
        <end position="92"/>
    </location>
</feature>
<protein>
    <submittedName>
        <fullName evidence="2">Unannotated protein</fullName>
    </submittedName>
</protein>